<feature type="coiled-coil region" evidence="1">
    <location>
        <begin position="97"/>
        <end position="142"/>
    </location>
</feature>
<sequence>MTLDQRQNSKLLVGIIAGLVVLVAIFLAYQWMSSPQPKHEVEQQIVRTPAKPVVKEAAPVVDNSASTAVANTTTEAPIQLVDEAILKQDVPKNASLAKEEIAKLDDIQTQLDEQEKTLKAQHADADDLIALKEEQVKLLEAQLAKAQ</sequence>
<dbReference type="Proteomes" id="UP001056716">
    <property type="component" value="Chromosome"/>
</dbReference>
<evidence type="ECO:0000313" key="3">
    <source>
        <dbReference type="EMBL" id="USE83631.1"/>
    </source>
</evidence>
<accession>A0AAE9S0D3</accession>
<keyword evidence="2" id="KW-0472">Membrane</keyword>
<dbReference type="AlphaFoldDB" id="A0AAE9S0D3"/>
<organism evidence="3 4">
    <name type="scientific">Acinetobacter tibetensis</name>
    <dbReference type="NCBI Taxonomy" id="2943497"/>
    <lineage>
        <taxon>Bacteria</taxon>
        <taxon>Pseudomonadati</taxon>
        <taxon>Pseudomonadota</taxon>
        <taxon>Gammaproteobacteria</taxon>
        <taxon>Moraxellales</taxon>
        <taxon>Moraxellaceae</taxon>
        <taxon>Acinetobacter</taxon>
    </lineage>
</organism>
<dbReference type="EMBL" id="CP098732">
    <property type="protein sequence ID" value="USE83631.1"/>
    <property type="molecule type" value="Genomic_DNA"/>
</dbReference>
<evidence type="ECO:0000256" key="1">
    <source>
        <dbReference type="SAM" id="Coils"/>
    </source>
</evidence>
<keyword evidence="1" id="KW-0175">Coiled coil</keyword>
<keyword evidence="2" id="KW-0812">Transmembrane</keyword>
<gene>
    <name evidence="3" type="ORF">M5E07_01920</name>
</gene>
<evidence type="ECO:0000313" key="4">
    <source>
        <dbReference type="Proteomes" id="UP001056716"/>
    </source>
</evidence>
<protein>
    <submittedName>
        <fullName evidence="3">Uncharacterized protein</fullName>
    </submittedName>
</protein>
<dbReference type="KEGG" id="atz:M5E07_01920"/>
<dbReference type="RefSeq" id="WP_252221401.1">
    <property type="nucleotide sequence ID" value="NZ_CP098732.1"/>
</dbReference>
<feature type="transmembrane region" description="Helical" evidence="2">
    <location>
        <begin position="12"/>
        <end position="32"/>
    </location>
</feature>
<keyword evidence="4" id="KW-1185">Reference proteome</keyword>
<keyword evidence="2" id="KW-1133">Transmembrane helix</keyword>
<evidence type="ECO:0000256" key="2">
    <source>
        <dbReference type="SAM" id="Phobius"/>
    </source>
</evidence>
<proteinExistence type="predicted"/>
<reference evidence="3" key="1">
    <citation type="submission" date="2022-06" db="EMBL/GenBank/DDBJ databases">
        <title>Isolation, identification and characterization of iprodione-degrading strains in Lhasa, Tibet.</title>
        <authorList>
            <person name="Pan H."/>
        </authorList>
    </citation>
    <scope>NUCLEOTIDE SEQUENCE</scope>
    <source>
        <strain evidence="3">Y-23</strain>
    </source>
</reference>
<name>A0AAE9S0D3_9GAMM</name>